<name>A0ABQ8TPI8_PERAM</name>
<proteinExistence type="predicted"/>
<feature type="compositionally biased region" description="Polar residues" evidence="1">
    <location>
        <begin position="82"/>
        <end position="98"/>
    </location>
</feature>
<organism evidence="2 3">
    <name type="scientific">Periplaneta americana</name>
    <name type="common">American cockroach</name>
    <name type="synonym">Blatta americana</name>
    <dbReference type="NCBI Taxonomy" id="6978"/>
    <lineage>
        <taxon>Eukaryota</taxon>
        <taxon>Metazoa</taxon>
        <taxon>Ecdysozoa</taxon>
        <taxon>Arthropoda</taxon>
        <taxon>Hexapoda</taxon>
        <taxon>Insecta</taxon>
        <taxon>Pterygota</taxon>
        <taxon>Neoptera</taxon>
        <taxon>Polyneoptera</taxon>
        <taxon>Dictyoptera</taxon>
        <taxon>Blattodea</taxon>
        <taxon>Blattoidea</taxon>
        <taxon>Blattidae</taxon>
        <taxon>Blattinae</taxon>
        <taxon>Periplaneta</taxon>
    </lineage>
</organism>
<feature type="compositionally biased region" description="Basic and acidic residues" evidence="1">
    <location>
        <begin position="99"/>
        <end position="111"/>
    </location>
</feature>
<feature type="compositionally biased region" description="Acidic residues" evidence="1">
    <location>
        <begin position="150"/>
        <end position="161"/>
    </location>
</feature>
<evidence type="ECO:0000313" key="3">
    <source>
        <dbReference type="Proteomes" id="UP001148838"/>
    </source>
</evidence>
<accession>A0ABQ8TPI8</accession>
<feature type="compositionally biased region" description="Polar residues" evidence="1">
    <location>
        <begin position="61"/>
        <end position="70"/>
    </location>
</feature>
<dbReference type="Proteomes" id="UP001148838">
    <property type="component" value="Unassembled WGS sequence"/>
</dbReference>
<feature type="region of interest" description="Disordered" evidence="1">
    <location>
        <begin position="129"/>
        <end position="168"/>
    </location>
</feature>
<sequence>AYLRAATPTNAINGFKKCGLYPLDQDVFDDTDFAPSLPTDRPLDHVESSNDSETLRVDPVPSTSSDTPNDGSIIILPAAISPQPTEILTSSPYKNQLAQEREDKGAKDKTKNNKQSTIKGVRRNIMKNNHIETKKQQQKTTKVALREETSSEEGSDNDDAECIFCKDT</sequence>
<feature type="non-terminal residue" evidence="2">
    <location>
        <position position="1"/>
    </location>
</feature>
<gene>
    <name evidence="2" type="ORF">ANN_10500</name>
</gene>
<evidence type="ECO:0000313" key="2">
    <source>
        <dbReference type="EMBL" id="KAJ4448484.1"/>
    </source>
</evidence>
<evidence type="ECO:0000256" key="1">
    <source>
        <dbReference type="SAM" id="MobiDB-lite"/>
    </source>
</evidence>
<keyword evidence="3" id="KW-1185">Reference proteome</keyword>
<protein>
    <submittedName>
        <fullName evidence="2">Uncharacterized protein</fullName>
    </submittedName>
</protein>
<dbReference type="EMBL" id="JAJSOF020000005">
    <property type="protein sequence ID" value="KAJ4448484.1"/>
    <property type="molecule type" value="Genomic_DNA"/>
</dbReference>
<feature type="region of interest" description="Disordered" evidence="1">
    <location>
        <begin position="32"/>
        <end position="116"/>
    </location>
</feature>
<reference evidence="2 3" key="1">
    <citation type="journal article" date="2022" name="Allergy">
        <title>Genome assembly and annotation of Periplaneta americana reveal a comprehensive cockroach allergen profile.</title>
        <authorList>
            <person name="Wang L."/>
            <person name="Xiong Q."/>
            <person name="Saelim N."/>
            <person name="Wang L."/>
            <person name="Nong W."/>
            <person name="Wan A.T."/>
            <person name="Shi M."/>
            <person name="Liu X."/>
            <person name="Cao Q."/>
            <person name="Hui J.H.L."/>
            <person name="Sookrung N."/>
            <person name="Leung T.F."/>
            <person name="Tungtrongchitr A."/>
            <person name="Tsui S.K.W."/>
        </authorList>
    </citation>
    <scope>NUCLEOTIDE SEQUENCE [LARGE SCALE GENOMIC DNA]</scope>
    <source>
        <strain evidence="2">PWHHKU_190912</strain>
    </source>
</reference>
<comment type="caution">
    <text evidence="2">The sequence shown here is derived from an EMBL/GenBank/DDBJ whole genome shotgun (WGS) entry which is preliminary data.</text>
</comment>
<feature type="compositionally biased region" description="Basic and acidic residues" evidence="1">
    <location>
        <begin position="41"/>
        <end position="56"/>
    </location>
</feature>